<dbReference type="HOGENOM" id="CLU_3365035_0_0_9"/>
<proteinExistence type="predicted"/>
<reference evidence="1 2" key="2">
    <citation type="submission" date="2010-03" db="EMBL/GenBank/DDBJ databases">
        <authorList>
            <person name="Pajon A."/>
        </authorList>
    </citation>
    <scope>NUCLEOTIDE SEQUENCE [LARGE SCALE GENOMIC DNA]</scope>
    <source>
        <strain evidence="1 2">70/3</strain>
    </source>
</reference>
<evidence type="ECO:0000313" key="1">
    <source>
        <dbReference type="EMBL" id="CBK96816.1"/>
    </source>
</evidence>
<dbReference type="Proteomes" id="UP000008803">
    <property type="component" value="Chromosome"/>
</dbReference>
<dbReference type="BioCyc" id="ESIR657319:G136K-1464-MONOMER"/>
<sequence length="35" mass="3982">MCHSVTALLYLNTMFFLVKQISGKLNSLFLCGIFK</sequence>
<reference evidence="1 2" key="1">
    <citation type="submission" date="2010-03" db="EMBL/GenBank/DDBJ databases">
        <title>The genome sequence of Eubacterium siraeum 70/3.</title>
        <authorList>
            <consortium name="metaHIT consortium -- http://www.metahit.eu/"/>
            <person name="Pajon A."/>
            <person name="Turner K."/>
            <person name="Parkhill J."/>
            <person name="Duncan S."/>
            <person name="Flint H."/>
        </authorList>
    </citation>
    <scope>NUCLEOTIDE SEQUENCE [LARGE SCALE GENOMIC DNA]</scope>
    <source>
        <strain evidence="1 2">70/3</strain>
    </source>
</reference>
<protein>
    <submittedName>
        <fullName evidence="1">Uncharacterized protein</fullName>
    </submittedName>
</protein>
<dbReference type="KEGG" id="esu:EUS_17290"/>
<gene>
    <name evidence="1" type="ORF">EUS_17290</name>
</gene>
<evidence type="ECO:0000313" key="2">
    <source>
        <dbReference type="Proteomes" id="UP000008803"/>
    </source>
</evidence>
<name>D4JUP7_9FIRM</name>
<accession>D4JUP7</accession>
<organism evidence="1 2">
    <name type="scientific">[Eubacterium] siraeum 70/3</name>
    <dbReference type="NCBI Taxonomy" id="657319"/>
    <lineage>
        <taxon>Bacteria</taxon>
        <taxon>Bacillati</taxon>
        <taxon>Bacillota</taxon>
        <taxon>Clostridia</taxon>
        <taxon>Eubacteriales</taxon>
        <taxon>Oscillospiraceae</taxon>
        <taxon>Oscillospiraceae incertae sedis</taxon>
    </lineage>
</organism>
<dbReference type="AlphaFoldDB" id="D4JUP7"/>
<dbReference type="EMBL" id="FP929044">
    <property type="protein sequence ID" value="CBK96816.1"/>
    <property type="molecule type" value="Genomic_DNA"/>
</dbReference>